<gene>
    <name evidence="5" type="ORF">D3P08_26295</name>
</gene>
<accession>A0A3A1UI57</accession>
<dbReference type="SUPFAM" id="SSF46689">
    <property type="entry name" value="Homeodomain-like"/>
    <property type="match status" value="2"/>
</dbReference>
<dbReference type="AlphaFoldDB" id="A0A3A1UI57"/>
<name>A0A3A1UI57_9BACL</name>
<dbReference type="PANTHER" id="PTHR46796">
    <property type="entry name" value="HTH-TYPE TRANSCRIPTIONAL ACTIVATOR RHAS-RELATED"/>
    <property type="match status" value="1"/>
</dbReference>
<keyword evidence="1" id="KW-0805">Transcription regulation</keyword>
<dbReference type="PROSITE" id="PS00041">
    <property type="entry name" value="HTH_ARAC_FAMILY_1"/>
    <property type="match status" value="1"/>
</dbReference>
<dbReference type="InterPro" id="IPR009057">
    <property type="entry name" value="Homeodomain-like_sf"/>
</dbReference>
<dbReference type="Proteomes" id="UP000266482">
    <property type="component" value="Unassembled WGS sequence"/>
</dbReference>
<dbReference type="PROSITE" id="PS01124">
    <property type="entry name" value="HTH_ARAC_FAMILY_2"/>
    <property type="match status" value="1"/>
</dbReference>
<dbReference type="SMART" id="SM00342">
    <property type="entry name" value="HTH_ARAC"/>
    <property type="match status" value="1"/>
</dbReference>
<dbReference type="EMBL" id="QXQA01000027">
    <property type="protein sequence ID" value="RIX46526.1"/>
    <property type="molecule type" value="Genomic_DNA"/>
</dbReference>
<sequence>MSNYLITVNSTPEPIKAVSRFEGRDHERVARVGETAVFLPGNLSYFRLEKIEASFSCIMLSTSLVHQVASQADLTVAGYGEWINQINRYDSKLFQLSKWLEDEINNNGARGKLYIESLSNLTALQLLEICNASHRKPFYVSRKLSDPQLARAIEYMNVHFDRDISLDELAKVVNLSQTHLIRMFKQTTRLSPYQYFIHLRIDKAKMLIKSREYTIGEIAAILGFSDQSHLNRHFKRVTGLSPREYLST</sequence>
<dbReference type="Gene3D" id="1.10.10.60">
    <property type="entry name" value="Homeodomain-like"/>
    <property type="match status" value="2"/>
</dbReference>
<dbReference type="PANTHER" id="PTHR46796:SF6">
    <property type="entry name" value="ARAC SUBFAMILY"/>
    <property type="match status" value="1"/>
</dbReference>
<evidence type="ECO:0000256" key="1">
    <source>
        <dbReference type="ARBA" id="ARBA00023015"/>
    </source>
</evidence>
<dbReference type="InterPro" id="IPR018062">
    <property type="entry name" value="HTH_AraC-typ_CS"/>
</dbReference>
<dbReference type="GO" id="GO:0003700">
    <property type="term" value="F:DNA-binding transcription factor activity"/>
    <property type="evidence" value="ECO:0007669"/>
    <property type="project" value="InterPro"/>
</dbReference>
<dbReference type="Pfam" id="PF12833">
    <property type="entry name" value="HTH_18"/>
    <property type="match status" value="1"/>
</dbReference>
<evidence type="ECO:0000256" key="3">
    <source>
        <dbReference type="ARBA" id="ARBA00023163"/>
    </source>
</evidence>
<reference evidence="5 6" key="1">
    <citation type="submission" date="2018-09" db="EMBL/GenBank/DDBJ databases">
        <title>Paenibacillus aracenensis nov. sp. isolated from a cave in southern Spain.</title>
        <authorList>
            <person name="Jurado V."/>
            <person name="Gutierrez-Patricio S."/>
            <person name="Gonzalez-Pimentel J.L."/>
            <person name="Miller A.Z."/>
            <person name="Laiz L."/>
            <person name="Saiz-Jimenez C."/>
        </authorList>
    </citation>
    <scope>NUCLEOTIDE SEQUENCE [LARGE SCALE GENOMIC DNA]</scope>
    <source>
        <strain evidence="5 6">DSM 22867</strain>
    </source>
</reference>
<organism evidence="5 6">
    <name type="scientific">Paenibacillus nanensis</name>
    <dbReference type="NCBI Taxonomy" id="393251"/>
    <lineage>
        <taxon>Bacteria</taxon>
        <taxon>Bacillati</taxon>
        <taxon>Bacillota</taxon>
        <taxon>Bacilli</taxon>
        <taxon>Bacillales</taxon>
        <taxon>Paenibacillaceae</taxon>
        <taxon>Paenibacillus</taxon>
    </lineage>
</organism>
<keyword evidence="2" id="KW-0238">DNA-binding</keyword>
<evidence type="ECO:0000313" key="6">
    <source>
        <dbReference type="Proteomes" id="UP000266482"/>
    </source>
</evidence>
<dbReference type="GO" id="GO:0043565">
    <property type="term" value="F:sequence-specific DNA binding"/>
    <property type="evidence" value="ECO:0007669"/>
    <property type="project" value="InterPro"/>
</dbReference>
<dbReference type="InterPro" id="IPR050204">
    <property type="entry name" value="AraC_XylS_family_regulators"/>
</dbReference>
<proteinExistence type="predicted"/>
<dbReference type="InterPro" id="IPR018060">
    <property type="entry name" value="HTH_AraC"/>
</dbReference>
<protein>
    <submittedName>
        <fullName evidence="5">AraC family transcriptional regulator</fullName>
    </submittedName>
</protein>
<evidence type="ECO:0000256" key="2">
    <source>
        <dbReference type="ARBA" id="ARBA00023125"/>
    </source>
</evidence>
<evidence type="ECO:0000313" key="5">
    <source>
        <dbReference type="EMBL" id="RIX46526.1"/>
    </source>
</evidence>
<evidence type="ECO:0000259" key="4">
    <source>
        <dbReference type="PROSITE" id="PS01124"/>
    </source>
</evidence>
<keyword evidence="6" id="KW-1185">Reference proteome</keyword>
<dbReference type="OrthoDB" id="183331at2"/>
<feature type="domain" description="HTH araC/xylS-type" evidence="4">
    <location>
        <begin position="150"/>
        <end position="248"/>
    </location>
</feature>
<keyword evidence="3" id="KW-0804">Transcription</keyword>
<comment type="caution">
    <text evidence="5">The sequence shown here is derived from an EMBL/GenBank/DDBJ whole genome shotgun (WGS) entry which is preliminary data.</text>
</comment>